<sequence>FPQTPNSVPDTLASSLIRSTPKQY</sequence>
<feature type="region of interest" description="Disordered" evidence="1">
    <location>
        <begin position="1"/>
        <end position="24"/>
    </location>
</feature>
<name>A0ABS4MAX8_9ACTN</name>
<keyword evidence="3" id="KW-1185">Reference proteome</keyword>
<accession>A0ABS4MAX8</accession>
<proteinExistence type="predicted"/>
<reference evidence="2 3" key="1">
    <citation type="submission" date="2021-03" db="EMBL/GenBank/DDBJ databases">
        <title>Genomic Encyclopedia of Type Strains, Phase IV (KMG-IV): sequencing the most valuable type-strain genomes for metagenomic binning, comparative biology and taxonomic classification.</title>
        <authorList>
            <person name="Goeker M."/>
        </authorList>
    </citation>
    <scope>NUCLEOTIDE SEQUENCE [LARGE SCALE GENOMIC DNA]</scope>
    <source>
        <strain evidence="2 3">DSM 40499</strain>
    </source>
</reference>
<evidence type="ECO:0000256" key="1">
    <source>
        <dbReference type="SAM" id="MobiDB-lite"/>
    </source>
</evidence>
<protein>
    <submittedName>
        <fullName evidence="2">Uncharacterized protein</fullName>
    </submittedName>
</protein>
<feature type="non-terminal residue" evidence="2">
    <location>
        <position position="1"/>
    </location>
</feature>
<comment type="caution">
    <text evidence="2">The sequence shown here is derived from an EMBL/GenBank/DDBJ whole genome shotgun (WGS) entry which is preliminary data.</text>
</comment>
<evidence type="ECO:0000313" key="3">
    <source>
        <dbReference type="Proteomes" id="UP001519309"/>
    </source>
</evidence>
<organism evidence="2 3">
    <name type="scientific">Streptomyces griseochromogenes</name>
    <dbReference type="NCBI Taxonomy" id="68214"/>
    <lineage>
        <taxon>Bacteria</taxon>
        <taxon>Bacillati</taxon>
        <taxon>Actinomycetota</taxon>
        <taxon>Actinomycetes</taxon>
        <taxon>Kitasatosporales</taxon>
        <taxon>Streptomycetaceae</taxon>
        <taxon>Streptomyces</taxon>
    </lineage>
</organism>
<dbReference type="EMBL" id="JAGGLP010000076">
    <property type="protein sequence ID" value="MBP2056826.1"/>
    <property type="molecule type" value="Genomic_DNA"/>
</dbReference>
<evidence type="ECO:0000313" key="2">
    <source>
        <dbReference type="EMBL" id="MBP2056826.1"/>
    </source>
</evidence>
<gene>
    <name evidence="2" type="ORF">J2Z21_009845</name>
</gene>
<dbReference type="Proteomes" id="UP001519309">
    <property type="component" value="Unassembled WGS sequence"/>
</dbReference>